<accession>A0A151KZR4</accession>
<gene>
    <name evidence="2" type="ORF">ATY37_12900</name>
</gene>
<dbReference type="PROSITE" id="PS51186">
    <property type="entry name" value="GNAT"/>
    <property type="match status" value="1"/>
</dbReference>
<protein>
    <submittedName>
        <fullName evidence="2">Acetyltransferase</fullName>
    </submittedName>
</protein>
<dbReference type="EMBL" id="LOBR01000018">
    <property type="protein sequence ID" value="KYN89453.1"/>
    <property type="molecule type" value="Genomic_DNA"/>
</dbReference>
<dbReference type="SUPFAM" id="SSF55729">
    <property type="entry name" value="Acyl-CoA N-acyltransferases (Nat)"/>
    <property type="match status" value="1"/>
</dbReference>
<organism evidence="2 3">
    <name type="scientific">Vibrio cidicii</name>
    <dbReference type="NCBI Taxonomy" id="1763883"/>
    <lineage>
        <taxon>Bacteria</taxon>
        <taxon>Pseudomonadati</taxon>
        <taxon>Pseudomonadota</taxon>
        <taxon>Gammaproteobacteria</taxon>
        <taxon>Vibrionales</taxon>
        <taxon>Vibrionaceae</taxon>
        <taxon>Vibrio</taxon>
    </lineage>
</organism>
<dbReference type="CDD" id="cd04301">
    <property type="entry name" value="NAT_SF"/>
    <property type="match status" value="1"/>
</dbReference>
<comment type="caution">
    <text evidence="2">The sequence shown here is derived from an EMBL/GenBank/DDBJ whole genome shotgun (WGS) entry which is preliminary data.</text>
</comment>
<sequence length="149" mass="17200">MMKVRKAVLDDLPYLVNFTAEEAREAEGSIKIPETLEKGILVALRDPTIATYWVLADENNTPVGSVSAVREWSDWNAGYYWWIQSMFLSKSQRGKGRMSLLLDAVKHEMKEQKGLELRLYVHKENRTAVRAYQNAHFSKSDYEIMILSD</sequence>
<reference evidence="3" key="1">
    <citation type="submission" date="2015-12" db="EMBL/GenBank/DDBJ databases">
        <authorList>
            <person name="Shamseldin A."/>
            <person name="Moawad H."/>
            <person name="Abd El-Rahim W.M."/>
            <person name="Sadowsky M.J."/>
        </authorList>
    </citation>
    <scope>NUCLEOTIDE SEQUENCE [LARGE SCALE GENOMIC DNA]</scope>
    <source>
        <strain evidence="3">2538-88</strain>
    </source>
</reference>
<proteinExistence type="predicted"/>
<feature type="domain" description="N-acetyltransferase" evidence="1">
    <location>
        <begin position="2"/>
        <end position="149"/>
    </location>
</feature>
<dbReference type="Gene3D" id="3.40.630.30">
    <property type="match status" value="1"/>
</dbReference>
<dbReference type="Pfam" id="PF00583">
    <property type="entry name" value="Acetyltransf_1"/>
    <property type="match status" value="1"/>
</dbReference>
<dbReference type="InterPro" id="IPR000182">
    <property type="entry name" value="GNAT_dom"/>
</dbReference>
<dbReference type="InterPro" id="IPR016181">
    <property type="entry name" value="Acyl_CoA_acyltransferase"/>
</dbReference>
<evidence type="ECO:0000313" key="2">
    <source>
        <dbReference type="EMBL" id="KYN89453.1"/>
    </source>
</evidence>
<dbReference type="AlphaFoldDB" id="A0A151KZR4"/>
<evidence type="ECO:0000259" key="1">
    <source>
        <dbReference type="PROSITE" id="PS51186"/>
    </source>
</evidence>
<dbReference type="Proteomes" id="UP000075346">
    <property type="component" value="Unassembled WGS sequence"/>
</dbReference>
<dbReference type="GO" id="GO:0016747">
    <property type="term" value="F:acyltransferase activity, transferring groups other than amino-acyl groups"/>
    <property type="evidence" value="ECO:0007669"/>
    <property type="project" value="InterPro"/>
</dbReference>
<name>A0A151KZR4_9VIBR</name>
<evidence type="ECO:0000313" key="3">
    <source>
        <dbReference type="Proteomes" id="UP000075346"/>
    </source>
</evidence>